<evidence type="ECO:0000313" key="1">
    <source>
        <dbReference type="EMBL" id="JAI00994.1"/>
    </source>
</evidence>
<dbReference type="AlphaFoldDB" id="A0A0E9XH25"/>
<name>A0A0E9XH25_ANGAN</name>
<accession>A0A0E9XH25</accession>
<reference evidence="1" key="1">
    <citation type="submission" date="2014-11" db="EMBL/GenBank/DDBJ databases">
        <authorList>
            <person name="Amaro Gonzalez C."/>
        </authorList>
    </citation>
    <scope>NUCLEOTIDE SEQUENCE</scope>
</reference>
<dbReference type="EMBL" id="GBXM01007584">
    <property type="protein sequence ID" value="JAI00994.1"/>
    <property type="molecule type" value="Transcribed_RNA"/>
</dbReference>
<organism evidence="1">
    <name type="scientific">Anguilla anguilla</name>
    <name type="common">European freshwater eel</name>
    <name type="synonym">Muraena anguilla</name>
    <dbReference type="NCBI Taxonomy" id="7936"/>
    <lineage>
        <taxon>Eukaryota</taxon>
        <taxon>Metazoa</taxon>
        <taxon>Chordata</taxon>
        <taxon>Craniata</taxon>
        <taxon>Vertebrata</taxon>
        <taxon>Euteleostomi</taxon>
        <taxon>Actinopterygii</taxon>
        <taxon>Neopterygii</taxon>
        <taxon>Teleostei</taxon>
        <taxon>Anguilliformes</taxon>
        <taxon>Anguillidae</taxon>
        <taxon>Anguilla</taxon>
    </lineage>
</organism>
<reference evidence="1" key="2">
    <citation type="journal article" date="2015" name="Fish Shellfish Immunol.">
        <title>Early steps in the European eel (Anguilla anguilla)-Vibrio vulnificus interaction in the gills: Role of the RtxA13 toxin.</title>
        <authorList>
            <person name="Callol A."/>
            <person name="Pajuelo D."/>
            <person name="Ebbesson L."/>
            <person name="Teles M."/>
            <person name="MacKenzie S."/>
            <person name="Amaro C."/>
        </authorList>
    </citation>
    <scope>NUCLEOTIDE SEQUENCE</scope>
</reference>
<sequence>MYTHQTLWQGQTSHNIQPSYYCQGNYCFLSPHTRRRDPFFDNTVTALPKINKIFIMPPKGILRNLLREFLQIWHKRPLGLKDELIRFWWSSRSQKHF</sequence>
<proteinExistence type="predicted"/>
<protein>
    <submittedName>
        <fullName evidence="1">Uncharacterized protein</fullName>
    </submittedName>
</protein>